<dbReference type="GO" id="GO:0051537">
    <property type="term" value="F:2 iron, 2 sulfur cluster binding"/>
    <property type="evidence" value="ECO:0007669"/>
    <property type="project" value="UniProtKB-KW"/>
</dbReference>
<dbReference type="NCBIfam" id="TIGR01958">
    <property type="entry name" value="nuoE_fam"/>
    <property type="match status" value="1"/>
</dbReference>
<evidence type="ECO:0000256" key="3">
    <source>
        <dbReference type="ARBA" id="ARBA00022723"/>
    </source>
</evidence>
<dbReference type="GO" id="GO:0046872">
    <property type="term" value="F:metal ion binding"/>
    <property type="evidence" value="ECO:0007669"/>
    <property type="project" value="UniProtKB-KW"/>
</dbReference>
<feature type="compositionally biased region" description="Low complexity" evidence="10">
    <location>
        <begin position="283"/>
        <end position="294"/>
    </location>
</feature>
<dbReference type="InterPro" id="IPR002023">
    <property type="entry name" value="NuoE-like"/>
</dbReference>
<dbReference type="PANTHER" id="PTHR10371:SF3">
    <property type="entry name" value="NADH DEHYDROGENASE [UBIQUINONE] FLAVOPROTEIN 2, MITOCHONDRIAL"/>
    <property type="match status" value="1"/>
</dbReference>
<dbReference type="PANTHER" id="PTHR10371">
    <property type="entry name" value="NADH DEHYDROGENASE UBIQUINONE FLAVOPROTEIN 2, MITOCHONDRIAL"/>
    <property type="match status" value="1"/>
</dbReference>
<proteinExistence type="inferred from homology"/>
<dbReference type="Pfam" id="PF01257">
    <property type="entry name" value="2Fe-2S_thioredx"/>
    <property type="match status" value="1"/>
</dbReference>
<feature type="region of interest" description="Disordered" evidence="10">
    <location>
        <begin position="245"/>
        <end position="314"/>
    </location>
</feature>
<keyword evidence="5" id="KW-0408">Iron</keyword>
<dbReference type="SUPFAM" id="SSF52833">
    <property type="entry name" value="Thioredoxin-like"/>
    <property type="match status" value="1"/>
</dbReference>
<evidence type="ECO:0000256" key="1">
    <source>
        <dbReference type="ARBA" id="ARBA00010643"/>
    </source>
</evidence>
<dbReference type="FunFam" id="3.40.30.10:FF:000022">
    <property type="entry name" value="NADH dehydrogenase flavoprotein 2, mitochondrial"/>
    <property type="match status" value="1"/>
</dbReference>
<dbReference type="CDD" id="cd03064">
    <property type="entry name" value="TRX_Fd_NuoE"/>
    <property type="match status" value="1"/>
</dbReference>
<dbReference type="GO" id="GO:0022804">
    <property type="term" value="F:active transmembrane transporter activity"/>
    <property type="evidence" value="ECO:0007669"/>
    <property type="project" value="UniProtKB-ARBA"/>
</dbReference>
<dbReference type="GO" id="GO:0098796">
    <property type="term" value="C:membrane protein complex"/>
    <property type="evidence" value="ECO:0007669"/>
    <property type="project" value="UniProtKB-ARBA"/>
</dbReference>
<dbReference type="GO" id="GO:0003954">
    <property type="term" value="F:NADH dehydrogenase activity"/>
    <property type="evidence" value="ECO:0007669"/>
    <property type="project" value="TreeGrafter"/>
</dbReference>
<comment type="caution">
    <text evidence="11">The sequence shown here is derived from an EMBL/GenBank/DDBJ whole genome shotgun (WGS) entry which is preliminary data.</text>
</comment>
<organism evidence="11 12">
    <name type="scientific">Tritonibacter scottomollicae</name>
    <name type="common">Epibacterium scottomollicae</name>
    <dbReference type="NCBI Taxonomy" id="483013"/>
    <lineage>
        <taxon>Bacteria</taxon>
        <taxon>Pseudomonadati</taxon>
        <taxon>Pseudomonadota</taxon>
        <taxon>Alphaproteobacteria</taxon>
        <taxon>Rhodobacterales</taxon>
        <taxon>Paracoccaceae</taxon>
        <taxon>Tritonibacter</taxon>
    </lineage>
</organism>
<evidence type="ECO:0000256" key="9">
    <source>
        <dbReference type="ARBA" id="ARBA00047712"/>
    </source>
</evidence>
<dbReference type="NCBIfam" id="NF005724">
    <property type="entry name" value="PRK07539.1-4"/>
    <property type="match status" value="1"/>
</dbReference>
<evidence type="ECO:0000256" key="7">
    <source>
        <dbReference type="ARBA" id="ARBA00023027"/>
    </source>
</evidence>
<dbReference type="GO" id="GO:0031090">
    <property type="term" value="C:organelle membrane"/>
    <property type="evidence" value="ECO:0007669"/>
    <property type="project" value="UniProtKB-ARBA"/>
</dbReference>
<dbReference type="PROSITE" id="PS01099">
    <property type="entry name" value="COMPLEX1_24K"/>
    <property type="match status" value="1"/>
</dbReference>
<dbReference type="OrthoDB" id="9807941at2"/>
<comment type="similarity">
    <text evidence="1">Belongs to the complex I 24 kDa subunit family.</text>
</comment>
<reference evidence="11 12" key="1">
    <citation type="submission" date="2018-03" db="EMBL/GenBank/DDBJ databases">
        <title>Genomic Encyclopedia of Archaeal and Bacterial Type Strains, Phase II (KMG-II): from individual species to whole genera.</title>
        <authorList>
            <person name="Goeker M."/>
        </authorList>
    </citation>
    <scope>NUCLEOTIDE SEQUENCE [LARGE SCALE GENOMIC DNA]</scope>
    <source>
        <strain evidence="11 12">DSM 25328</strain>
    </source>
</reference>
<sequence>MLRRLHSEQPDSFAFTPANLAWAEAQMTKYPEGRQASAVIPLLWRAQEQDGWISKPAIEYVADMLGMAYIRVLEVASFYFMFQLQPTGSVAHIQVCGTTSCMICGAEDLIAVCKDKISPKAHTISEDGKFSWEEVECLGSCTNAPMAQIGKDYYEDLTAASFTKLLDDLAAGKDVVPGPQNGRYAAEPKSGLTSLTEYEAGKPQYNASAELATELGDGVKRIQGDEVPLLTPWVGKDGVVAGRAAAEPTPAAPERPKPAAKQAEAAKKEAAPKKKAPVKKSDAATPAQPEAAAAKVTEPEADAAEAVEEKAPETLTTAREGGADDLKLLKGVGPKLEQTLNELGFFHFDQIAKWTEAEVVWVDARLKFKGRIERDGWIEQAKQLAAGEETEFAKSAKTDGRYKDKS</sequence>
<keyword evidence="3" id="KW-0479">Metal-binding</keyword>
<dbReference type="GO" id="GO:1902494">
    <property type="term" value="C:catalytic complex"/>
    <property type="evidence" value="ECO:0007669"/>
    <property type="project" value="UniProtKB-ARBA"/>
</dbReference>
<evidence type="ECO:0000313" key="12">
    <source>
        <dbReference type="Proteomes" id="UP000237718"/>
    </source>
</evidence>
<evidence type="ECO:0000256" key="10">
    <source>
        <dbReference type="SAM" id="MobiDB-lite"/>
    </source>
</evidence>
<protein>
    <submittedName>
        <fullName evidence="11">NADH dehydrogenase subunit E</fullName>
    </submittedName>
</protein>
<keyword evidence="7" id="KW-0520">NAD</keyword>
<evidence type="ECO:0000256" key="4">
    <source>
        <dbReference type="ARBA" id="ARBA00022967"/>
    </source>
</evidence>
<dbReference type="Gene3D" id="1.10.150.20">
    <property type="entry name" value="5' to 3' exonuclease, C-terminal subdomain"/>
    <property type="match status" value="1"/>
</dbReference>
<dbReference type="GO" id="GO:0031967">
    <property type="term" value="C:organelle envelope"/>
    <property type="evidence" value="ECO:0007669"/>
    <property type="project" value="UniProtKB-ARBA"/>
</dbReference>
<dbReference type="GO" id="GO:0008324">
    <property type="term" value="F:monoatomic cation transmembrane transporter activity"/>
    <property type="evidence" value="ECO:0007669"/>
    <property type="project" value="UniProtKB-ARBA"/>
</dbReference>
<dbReference type="InterPro" id="IPR042128">
    <property type="entry name" value="NuoE_dom"/>
</dbReference>
<gene>
    <name evidence="11" type="ORF">CLV89_104274</name>
</gene>
<dbReference type="NCBIfam" id="NF009040">
    <property type="entry name" value="PRK12373.1"/>
    <property type="match status" value="1"/>
</dbReference>
<dbReference type="FunFam" id="1.10.10.1590:FF:000001">
    <property type="entry name" value="NADH-quinone oxidoreductase subunit E"/>
    <property type="match status" value="1"/>
</dbReference>
<keyword evidence="6" id="KW-0411">Iron-sulfur</keyword>
<dbReference type="GO" id="GO:0098662">
    <property type="term" value="P:inorganic cation transmembrane transport"/>
    <property type="evidence" value="ECO:0007669"/>
    <property type="project" value="UniProtKB-ARBA"/>
</dbReference>
<evidence type="ECO:0000256" key="5">
    <source>
        <dbReference type="ARBA" id="ARBA00023004"/>
    </source>
</evidence>
<dbReference type="InterPro" id="IPR041921">
    <property type="entry name" value="NuoE_N"/>
</dbReference>
<dbReference type="Gene3D" id="3.40.30.10">
    <property type="entry name" value="Glutaredoxin"/>
    <property type="match status" value="1"/>
</dbReference>
<name>A0A2T1AIM9_TRISK</name>
<dbReference type="EMBL" id="PVUF01000004">
    <property type="protein sequence ID" value="PRZ48446.1"/>
    <property type="molecule type" value="Genomic_DNA"/>
</dbReference>
<dbReference type="RefSeq" id="WP_106163379.1">
    <property type="nucleotide sequence ID" value="NZ_PVUF01000004.1"/>
</dbReference>
<evidence type="ECO:0000256" key="6">
    <source>
        <dbReference type="ARBA" id="ARBA00023014"/>
    </source>
</evidence>
<evidence type="ECO:0000256" key="8">
    <source>
        <dbReference type="ARBA" id="ARBA00034078"/>
    </source>
</evidence>
<dbReference type="Gene3D" id="1.10.10.1590">
    <property type="entry name" value="NADH-quinone oxidoreductase subunit E"/>
    <property type="match status" value="1"/>
</dbReference>
<evidence type="ECO:0000313" key="11">
    <source>
        <dbReference type="EMBL" id="PRZ48446.1"/>
    </source>
</evidence>
<accession>A0A2T1AIM9</accession>
<dbReference type="Proteomes" id="UP000237718">
    <property type="component" value="Unassembled WGS sequence"/>
</dbReference>
<keyword evidence="4" id="KW-1278">Translocase</keyword>
<dbReference type="GO" id="GO:0022890">
    <property type="term" value="F:inorganic cation transmembrane transporter activity"/>
    <property type="evidence" value="ECO:0007669"/>
    <property type="project" value="UniProtKB-ARBA"/>
</dbReference>
<dbReference type="AlphaFoldDB" id="A0A2T1AIM9"/>
<dbReference type="InterPro" id="IPR036249">
    <property type="entry name" value="Thioredoxin-like_sf"/>
</dbReference>
<comment type="cofactor">
    <cofactor evidence="8">
        <name>[2Fe-2S] cluster</name>
        <dbReference type="ChEBI" id="CHEBI:190135"/>
    </cofactor>
</comment>
<comment type="catalytic activity">
    <reaction evidence="9">
        <text>a quinone + NADH + 5 H(+)(in) = a quinol + NAD(+) + 4 H(+)(out)</text>
        <dbReference type="Rhea" id="RHEA:57888"/>
        <dbReference type="ChEBI" id="CHEBI:15378"/>
        <dbReference type="ChEBI" id="CHEBI:24646"/>
        <dbReference type="ChEBI" id="CHEBI:57540"/>
        <dbReference type="ChEBI" id="CHEBI:57945"/>
        <dbReference type="ChEBI" id="CHEBI:132124"/>
    </reaction>
</comment>
<evidence type="ECO:0000256" key="2">
    <source>
        <dbReference type="ARBA" id="ARBA00022714"/>
    </source>
</evidence>
<keyword evidence="2" id="KW-0001">2Fe-2S</keyword>